<evidence type="ECO:0000313" key="7">
    <source>
        <dbReference type="Proteomes" id="UP000501726"/>
    </source>
</evidence>
<dbReference type="GO" id="GO:0016020">
    <property type="term" value="C:membrane"/>
    <property type="evidence" value="ECO:0007669"/>
    <property type="project" value="UniProtKB-SubCell"/>
</dbReference>
<feature type="transmembrane region" description="Helical" evidence="5">
    <location>
        <begin position="185"/>
        <end position="207"/>
    </location>
</feature>
<keyword evidence="2 5" id="KW-0812">Transmembrane</keyword>
<keyword evidence="4 5" id="KW-0472">Membrane</keyword>
<feature type="transmembrane region" description="Helical" evidence="5">
    <location>
        <begin position="277"/>
        <end position="297"/>
    </location>
</feature>
<dbReference type="Pfam" id="PF01758">
    <property type="entry name" value="SBF"/>
    <property type="match status" value="1"/>
</dbReference>
<evidence type="ECO:0000313" key="6">
    <source>
        <dbReference type="EMBL" id="BBP46122.1"/>
    </source>
</evidence>
<dbReference type="EMBL" id="AP021889">
    <property type="protein sequence ID" value="BBP46122.1"/>
    <property type="molecule type" value="Genomic_DNA"/>
</dbReference>
<evidence type="ECO:0000256" key="2">
    <source>
        <dbReference type="ARBA" id="ARBA00022692"/>
    </source>
</evidence>
<reference evidence="7" key="1">
    <citation type="submission" date="2019-11" db="EMBL/GenBank/DDBJ databases">
        <title>Isolation and characterization of two novel species in the genus Thiomicrorhabdus.</title>
        <authorList>
            <person name="Mochizuki J."/>
            <person name="Kojima H."/>
            <person name="Fukui M."/>
        </authorList>
    </citation>
    <scope>NUCLEOTIDE SEQUENCE [LARGE SCALE GENOMIC DNA]</scope>
    <source>
        <strain evidence="7">aks77</strain>
    </source>
</reference>
<dbReference type="PANTHER" id="PTHR10361:SF28">
    <property type="entry name" value="P3 PROTEIN-RELATED"/>
    <property type="match status" value="1"/>
</dbReference>
<feature type="transmembrane region" description="Helical" evidence="5">
    <location>
        <begin position="34"/>
        <end position="51"/>
    </location>
</feature>
<dbReference type="InterPro" id="IPR038770">
    <property type="entry name" value="Na+/solute_symporter_sf"/>
</dbReference>
<gene>
    <name evidence="6" type="ORF">THMIRHAS_14950</name>
</gene>
<keyword evidence="7" id="KW-1185">Reference proteome</keyword>
<organism evidence="6 7">
    <name type="scientific">Thiosulfatimonas sediminis</name>
    <dbReference type="NCBI Taxonomy" id="2675054"/>
    <lineage>
        <taxon>Bacteria</taxon>
        <taxon>Pseudomonadati</taxon>
        <taxon>Pseudomonadota</taxon>
        <taxon>Gammaproteobacteria</taxon>
        <taxon>Thiotrichales</taxon>
        <taxon>Piscirickettsiaceae</taxon>
        <taxon>Thiosulfatimonas</taxon>
    </lineage>
</organism>
<dbReference type="RefSeq" id="WP_243830810.1">
    <property type="nucleotide sequence ID" value="NZ_AP021889.1"/>
</dbReference>
<dbReference type="AlphaFoldDB" id="A0A6F8PVE8"/>
<dbReference type="PANTHER" id="PTHR10361">
    <property type="entry name" value="SODIUM-BILE ACID COTRANSPORTER"/>
    <property type="match status" value="1"/>
</dbReference>
<evidence type="ECO:0000256" key="4">
    <source>
        <dbReference type="ARBA" id="ARBA00023136"/>
    </source>
</evidence>
<feature type="transmembrane region" description="Helical" evidence="5">
    <location>
        <begin position="63"/>
        <end position="86"/>
    </location>
</feature>
<dbReference type="InterPro" id="IPR004710">
    <property type="entry name" value="Bilac:Na_transpt"/>
</dbReference>
<feature type="transmembrane region" description="Helical" evidence="5">
    <location>
        <begin position="127"/>
        <end position="145"/>
    </location>
</feature>
<name>A0A6F8PVE8_9GAMM</name>
<accession>A0A6F8PVE8</accession>
<comment type="subcellular location">
    <subcellularLocation>
        <location evidence="1">Membrane</location>
        <topology evidence="1">Multi-pass membrane protein</topology>
    </subcellularLocation>
</comment>
<dbReference type="KEGG" id="tse:THMIRHAS_14950"/>
<keyword evidence="3 5" id="KW-1133">Transmembrane helix</keyword>
<dbReference type="InterPro" id="IPR002657">
    <property type="entry name" value="BilAc:Na_symport/Acr3"/>
</dbReference>
<sequence length="302" mass="32977">MQSVNFFLFPLLAISGALLGLVAADWLVSLKSWIVPLLMLIMFFMGLTLSWRDFKQAWLLRKLVFWAVVLQFVWMPLLAFVLAFTFQLPQEWLIGMILVGATAGGTASNVMTYLAGGSVALSVSMTLFSTLLAVLLMPWITWLYLQNSIDIPALGMLLSLLKIVLVPIVLGMLLRHFASQSVTLFSPVLPYFAILAIALIIAIVVALNQTNLSALSLLLVLAVILHNLGGLAAGYALSRWLGYDSVVARTVAIEVAMQNSGLSVALALKYFSAASALPGALFSLWHNLSGILFAAYWQRKDK</sequence>
<dbReference type="Proteomes" id="UP000501726">
    <property type="component" value="Chromosome"/>
</dbReference>
<evidence type="ECO:0000256" key="1">
    <source>
        <dbReference type="ARBA" id="ARBA00004141"/>
    </source>
</evidence>
<feature type="transmembrane region" description="Helical" evidence="5">
    <location>
        <begin position="213"/>
        <end position="238"/>
    </location>
</feature>
<protein>
    <submittedName>
        <fullName evidence="6">Sodium transporter</fullName>
    </submittedName>
</protein>
<evidence type="ECO:0000256" key="5">
    <source>
        <dbReference type="SAM" id="Phobius"/>
    </source>
</evidence>
<feature type="transmembrane region" description="Helical" evidence="5">
    <location>
        <begin position="151"/>
        <end position="173"/>
    </location>
</feature>
<proteinExistence type="predicted"/>
<evidence type="ECO:0000256" key="3">
    <source>
        <dbReference type="ARBA" id="ARBA00022989"/>
    </source>
</evidence>
<dbReference type="Gene3D" id="1.20.1530.20">
    <property type="match status" value="1"/>
</dbReference>